<dbReference type="InterPro" id="IPR000943">
    <property type="entry name" value="RNA_pol_sigma70"/>
</dbReference>
<name>A0A918E0N1_9ACTN</name>
<dbReference type="PANTHER" id="PTHR30385">
    <property type="entry name" value="SIGMA FACTOR F FLAGELLAR"/>
    <property type="match status" value="1"/>
</dbReference>
<keyword evidence="1" id="KW-0805">Transcription regulation</keyword>
<reference evidence="7" key="1">
    <citation type="journal article" date="2014" name="Int. J. Syst. Evol. Microbiol.">
        <title>Complete genome sequence of Corynebacterium casei LMG S-19264T (=DSM 44701T), isolated from a smear-ripened cheese.</title>
        <authorList>
            <consortium name="US DOE Joint Genome Institute (JGI-PGF)"/>
            <person name="Walter F."/>
            <person name="Albersmeier A."/>
            <person name="Kalinowski J."/>
            <person name="Ruckert C."/>
        </authorList>
    </citation>
    <scope>NUCLEOTIDE SEQUENCE</scope>
    <source>
        <strain evidence="7">CGMCC 4.7201</strain>
    </source>
</reference>
<evidence type="ECO:0000256" key="5">
    <source>
        <dbReference type="SAM" id="MobiDB-lite"/>
    </source>
</evidence>
<dbReference type="GO" id="GO:0006352">
    <property type="term" value="P:DNA-templated transcription initiation"/>
    <property type="evidence" value="ECO:0007669"/>
    <property type="project" value="InterPro"/>
</dbReference>
<evidence type="ECO:0000256" key="1">
    <source>
        <dbReference type="ARBA" id="ARBA00023015"/>
    </source>
</evidence>
<dbReference type="Pfam" id="PF04545">
    <property type="entry name" value="Sigma70_r4"/>
    <property type="match status" value="1"/>
</dbReference>
<comment type="caution">
    <text evidence="7">The sequence shown here is derived from an EMBL/GenBank/DDBJ whole genome shotgun (WGS) entry which is preliminary data.</text>
</comment>
<evidence type="ECO:0000313" key="7">
    <source>
        <dbReference type="EMBL" id="GGO99057.1"/>
    </source>
</evidence>
<evidence type="ECO:0000256" key="3">
    <source>
        <dbReference type="ARBA" id="ARBA00023125"/>
    </source>
</evidence>
<accession>A0A918E0N1</accession>
<proteinExistence type="predicted"/>
<dbReference type="PRINTS" id="PR00046">
    <property type="entry name" value="SIGMA70FCT"/>
</dbReference>
<evidence type="ECO:0000259" key="6">
    <source>
        <dbReference type="Pfam" id="PF04545"/>
    </source>
</evidence>
<evidence type="ECO:0000256" key="4">
    <source>
        <dbReference type="ARBA" id="ARBA00023163"/>
    </source>
</evidence>
<evidence type="ECO:0000313" key="8">
    <source>
        <dbReference type="Proteomes" id="UP000641932"/>
    </source>
</evidence>
<reference evidence="7" key="2">
    <citation type="submission" date="2020-09" db="EMBL/GenBank/DDBJ databases">
        <authorList>
            <person name="Sun Q."/>
            <person name="Zhou Y."/>
        </authorList>
    </citation>
    <scope>NUCLEOTIDE SEQUENCE</scope>
    <source>
        <strain evidence="7">CGMCC 4.7201</strain>
    </source>
</reference>
<dbReference type="InterPro" id="IPR014284">
    <property type="entry name" value="RNA_pol_sigma-70_dom"/>
</dbReference>
<keyword evidence="8" id="KW-1185">Reference proteome</keyword>
<keyword evidence="2" id="KW-0731">Sigma factor</keyword>
<dbReference type="CDD" id="cd06171">
    <property type="entry name" value="Sigma70_r4"/>
    <property type="match status" value="1"/>
</dbReference>
<feature type="region of interest" description="Disordered" evidence="5">
    <location>
        <begin position="28"/>
        <end position="53"/>
    </location>
</feature>
<dbReference type="PANTHER" id="PTHR30385:SF4">
    <property type="entry name" value="RNA POLYMERASE SIGMA-E FACTOR"/>
    <property type="match status" value="1"/>
</dbReference>
<protein>
    <recommendedName>
        <fullName evidence="6">RNA polymerase sigma-70 region 4 domain-containing protein</fullName>
    </recommendedName>
</protein>
<dbReference type="GO" id="GO:0003677">
    <property type="term" value="F:DNA binding"/>
    <property type="evidence" value="ECO:0007669"/>
    <property type="project" value="UniProtKB-KW"/>
</dbReference>
<organism evidence="7 8">
    <name type="scientific">Wenjunlia tyrosinilytica</name>
    <dbReference type="NCBI Taxonomy" id="1544741"/>
    <lineage>
        <taxon>Bacteria</taxon>
        <taxon>Bacillati</taxon>
        <taxon>Actinomycetota</taxon>
        <taxon>Actinomycetes</taxon>
        <taxon>Kitasatosporales</taxon>
        <taxon>Streptomycetaceae</taxon>
        <taxon>Wenjunlia</taxon>
    </lineage>
</organism>
<sequence>MKELAAHLGLTEDEVVEGLVAANGYVAGSIDGPSGESEAGDSGPTYTDTMGDDDPALELFEDVNALGPLLRQLDERERTIIQMRFGQELTQAAVGSELNVSQMQISRLLSRILAKLRTGLLDT</sequence>
<keyword evidence="4" id="KW-0804">Transcription</keyword>
<dbReference type="NCBIfam" id="TIGR02937">
    <property type="entry name" value="sigma70-ECF"/>
    <property type="match status" value="1"/>
</dbReference>
<feature type="domain" description="RNA polymerase sigma-70 region 4" evidence="6">
    <location>
        <begin position="69"/>
        <end position="117"/>
    </location>
</feature>
<evidence type="ECO:0000256" key="2">
    <source>
        <dbReference type="ARBA" id="ARBA00023082"/>
    </source>
</evidence>
<dbReference type="SUPFAM" id="SSF88659">
    <property type="entry name" value="Sigma3 and sigma4 domains of RNA polymerase sigma factors"/>
    <property type="match status" value="1"/>
</dbReference>
<gene>
    <name evidence="7" type="ORF">GCM10012280_64650</name>
</gene>
<dbReference type="InterPro" id="IPR007630">
    <property type="entry name" value="RNA_pol_sigma70_r4"/>
</dbReference>
<dbReference type="AlphaFoldDB" id="A0A918E0N1"/>
<dbReference type="GO" id="GO:0016987">
    <property type="term" value="F:sigma factor activity"/>
    <property type="evidence" value="ECO:0007669"/>
    <property type="project" value="UniProtKB-KW"/>
</dbReference>
<dbReference type="EMBL" id="BMMS01000042">
    <property type="protein sequence ID" value="GGO99057.1"/>
    <property type="molecule type" value="Genomic_DNA"/>
</dbReference>
<dbReference type="Proteomes" id="UP000641932">
    <property type="component" value="Unassembled WGS sequence"/>
</dbReference>
<dbReference type="InterPro" id="IPR013324">
    <property type="entry name" value="RNA_pol_sigma_r3/r4-like"/>
</dbReference>
<dbReference type="Gene3D" id="1.20.140.160">
    <property type="match status" value="1"/>
</dbReference>
<keyword evidence="3" id="KW-0238">DNA-binding</keyword>